<dbReference type="UniPathway" id="UPA00028">
    <property type="reaction ID" value="UER00002"/>
</dbReference>
<dbReference type="GO" id="GO:0005829">
    <property type="term" value="C:cytosol"/>
    <property type="evidence" value="ECO:0007669"/>
    <property type="project" value="TreeGrafter"/>
</dbReference>
<accession>D6SQ82</accession>
<keyword evidence="3 9" id="KW-0210">Decarboxylase</keyword>
<feature type="active site" description="Schiff-base intermediate with substrate; via pyruvic acid" evidence="9 10">
    <location>
        <position position="26"/>
    </location>
</feature>
<feature type="chain" id="PRO_5014006522" description="Aspartate 1-decarboxylase beta chain" evidence="9 13">
    <location>
        <begin position="1"/>
        <end position="25"/>
    </location>
</feature>
<keyword evidence="1 9" id="KW-0963">Cytoplasm</keyword>
<dbReference type="CDD" id="cd06919">
    <property type="entry name" value="Asp_decarbox"/>
    <property type="match status" value="1"/>
</dbReference>
<dbReference type="GO" id="GO:0006523">
    <property type="term" value="P:alanine biosynthetic process"/>
    <property type="evidence" value="ECO:0007669"/>
    <property type="project" value="InterPro"/>
</dbReference>
<evidence type="ECO:0000256" key="12">
    <source>
        <dbReference type="PIRSR" id="PIRSR006246-3"/>
    </source>
</evidence>
<evidence type="ECO:0000256" key="8">
    <source>
        <dbReference type="ARBA" id="ARBA00023317"/>
    </source>
</evidence>
<evidence type="ECO:0000256" key="1">
    <source>
        <dbReference type="ARBA" id="ARBA00022490"/>
    </source>
</evidence>
<evidence type="ECO:0000256" key="3">
    <source>
        <dbReference type="ARBA" id="ARBA00022793"/>
    </source>
</evidence>
<dbReference type="InterPro" id="IPR003190">
    <property type="entry name" value="Asp_decarbox"/>
</dbReference>
<keyword evidence="6 9" id="KW-0456">Lyase</keyword>
<evidence type="ECO:0000256" key="9">
    <source>
        <dbReference type="HAMAP-Rule" id="MF_00446"/>
    </source>
</evidence>
<dbReference type="Proteomes" id="UP000005496">
    <property type="component" value="Unassembled WGS sequence"/>
</dbReference>
<keyword evidence="7 9" id="KW-0704">Schiff base</keyword>
<feature type="binding site" evidence="9 11">
    <location>
        <position position="58"/>
    </location>
    <ligand>
        <name>substrate</name>
    </ligand>
</feature>
<keyword evidence="2 9" id="KW-0566">Pantothenate biosynthesis</keyword>
<comment type="subunit">
    <text evidence="9">Heterooctamer of four alpha and four beta subunits.</text>
</comment>
<dbReference type="Pfam" id="PF02261">
    <property type="entry name" value="Asp_decarbox"/>
    <property type="match status" value="1"/>
</dbReference>
<dbReference type="NCBIfam" id="TIGR00223">
    <property type="entry name" value="panD"/>
    <property type="match status" value="1"/>
</dbReference>
<dbReference type="InterPro" id="IPR009010">
    <property type="entry name" value="Asp_de-COase-like_dom_sf"/>
</dbReference>
<name>D6SQ82_9BACT</name>
<dbReference type="RefSeq" id="WP_008870222.1">
    <property type="nucleotide sequence ID" value="NZ_ACJN02000002.1"/>
</dbReference>
<dbReference type="HAMAP" id="MF_00446">
    <property type="entry name" value="PanD"/>
    <property type="match status" value="1"/>
</dbReference>
<gene>
    <name evidence="9" type="primary">panD</name>
    <name evidence="14" type="ORF">Dthio_PD2299</name>
</gene>
<sequence length="119" mass="12882">MPLRTFLQAKIHRATLTGACLDYEGSISICPELLEISGIIPFEQVDVYNLDNGERLTTYAIRGEPGEIRLNGAAAHKGSPGQKVIIAAYCLLDAREQKEHIPSVVLVDGANKAKGQQHG</sequence>
<protein>
    <recommendedName>
        <fullName evidence="9">Aspartate 1-decarboxylase</fullName>
        <ecNumber evidence="9">4.1.1.11</ecNumber>
    </recommendedName>
    <alternativeName>
        <fullName evidence="9">Aspartate alpha-decarboxylase</fullName>
    </alternativeName>
    <component>
        <recommendedName>
            <fullName evidence="9">Aspartate 1-decarboxylase beta chain</fullName>
        </recommendedName>
    </component>
    <component>
        <recommendedName>
            <fullName evidence="9">Aspartate 1-decarboxylase alpha chain</fullName>
        </recommendedName>
    </component>
</protein>
<comment type="pathway">
    <text evidence="9">Cofactor biosynthesis; (R)-pantothenate biosynthesis; beta-alanine from L-aspartate: step 1/1.</text>
</comment>
<dbReference type="eggNOG" id="COG0853">
    <property type="taxonomic scope" value="Bacteria"/>
</dbReference>
<comment type="cofactor">
    <cofactor evidence="9 10">
        <name>pyruvate</name>
        <dbReference type="ChEBI" id="CHEBI:15361"/>
    </cofactor>
    <text evidence="9 10">Binds 1 pyruvoyl group covalently per subunit.</text>
</comment>
<evidence type="ECO:0000313" key="15">
    <source>
        <dbReference type="Proteomes" id="UP000005496"/>
    </source>
</evidence>
<evidence type="ECO:0000256" key="4">
    <source>
        <dbReference type="ARBA" id="ARBA00022813"/>
    </source>
</evidence>
<comment type="catalytic activity">
    <reaction evidence="9">
        <text>L-aspartate + H(+) = beta-alanine + CO2</text>
        <dbReference type="Rhea" id="RHEA:19497"/>
        <dbReference type="ChEBI" id="CHEBI:15378"/>
        <dbReference type="ChEBI" id="CHEBI:16526"/>
        <dbReference type="ChEBI" id="CHEBI:29991"/>
        <dbReference type="ChEBI" id="CHEBI:57966"/>
        <dbReference type="EC" id="4.1.1.11"/>
    </reaction>
</comment>
<dbReference type="PANTHER" id="PTHR21012:SF0">
    <property type="entry name" value="ASPARTATE 1-DECARBOXYLASE"/>
    <property type="match status" value="1"/>
</dbReference>
<feature type="active site" description="Proton donor" evidence="9 10">
    <location>
        <position position="59"/>
    </location>
</feature>
<evidence type="ECO:0000256" key="13">
    <source>
        <dbReference type="PIRSR" id="PIRSR006246-5"/>
    </source>
</evidence>
<dbReference type="Gene3D" id="2.40.40.20">
    <property type="match status" value="1"/>
</dbReference>
<dbReference type="EC" id="4.1.1.11" evidence="9"/>
<comment type="PTM">
    <text evidence="9 12">Is synthesized initially as an inactive proenzyme, which is activated by self-cleavage at a specific serine bond to produce a beta-subunit with a hydroxyl group at its C-terminus and an alpha-subunit with a pyruvoyl group at its N-terminus.</text>
</comment>
<keyword evidence="8 9" id="KW-0670">Pyruvate</keyword>
<organism evidence="14 15">
    <name type="scientific">Desulfonatronospira thiodismutans ASO3-1</name>
    <dbReference type="NCBI Taxonomy" id="555779"/>
    <lineage>
        <taxon>Bacteria</taxon>
        <taxon>Pseudomonadati</taxon>
        <taxon>Thermodesulfobacteriota</taxon>
        <taxon>Desulfovibrionia</taxon>
        <taxon>Desulfovibrionales</taxon>
        <taxon>Desulfonatronovibrionaceae</taxon>
        <taxon>Desulfonatronospira</taxon>
    </lineage>
</organism>
<evidence type="ECO:0000256" key="10">
    <source>
        <dbReference type="PIRSR" id="PIRSR006246-1"/>
    </source>
</evidence>
<evidence type="ECO:0000256" key="5">
    <source>
        <dbReference type="ARBA" id="ARBA00023145"/>
    </source>
</evidence>
<keyword evidence="15" id="KW-1185">Reference proteome</keyword>
<dbReference type="PIRSF" id="PIRSF006246">
    <property type="entry name" value="Asp_decarbox"/>
    <property type="match status" value="1"/>
</dbReference>
<dbReference type="EMBL" id="ACJN02000002">
    <property type="protein sequence ID" value="EFI34908.1"/>
    <property type="molecule type" value="Genomic_DNA"/>
</dbReference>
<comment type="subcellular location">
    <subcellularLocation>
        <location evidence="9">Cytoplasm</location>
    </subcellularLocation>
</comment>
<comment type="function">
    <text evidence="9">Catalyzes the pyruvoyl-dependent decarboxylation of aspartate to produce beta-alanine.</text>
</comment>
<feature type="binding site" evidence="9 11">
    <location>
        <begin position="72"/>
        <end position="74"/>
    </location>
    <ligand>
        <name>substrate</name>
    </ligand>
</feature>
<evidence type="ECO:0000256" key="11">
    <source>
        <dbReference type="PIRSR" id="PIRSR006246-2"/>
    </source>
</evidence>
<evidence type="ECO:0000256" key="7">
    <source>
        <dbReference type="ARBA" id="ARBA00023270"/>
    </source>
</evidence>
<evidence type="ECO:0000313" key="14">
    <source>
        <dbReference type="EMBL" id="EFI34908.1"/>
    </source>
</evidence>
<proteinExistence type="inferred from homology"/>
<feature type="chain" id="PRO_5014006524" description="Aspartate 1-decarboxylase alpha chain" evidence="9 13">
    <location>
        <begin position="26"/>
        <end position="119"/>
    </location>
</feature>
<dbReference type="GO" id="GO:0015940">
    <property type="term" value="P:pantothenate biosynthetic process"/>
    <property type="evidence" value="ECO:0007669"/>
    <property type="project" value="UniProtKB-UniRule"/>
</dbReference>
<dbReference type="AlphaFoldDB" id="D6SQ82"/>
<keyword evidence="4 9" id="KW-0068">Autocatalytic cleavage</keyword>
<dbReference type="OrthoDB" id="9803983at2"/>
<feature type="modified residue" description="Pyruvic acid (Ser)" evidence="9 12">
    <location>
        <position position="26"/>
    </location>
</feature>
<evidence type="ECO:0000256" key="2">
    <source>
        <dbReference type="ARBA" id="ARBA00022655"/>
    </source>
</evidence>
<reference evidence="14" key="1">
    <citation type="submission" date="2010-05" db="EMBL/GenBank/DDBJ databases">
        <title>The draft genome of Desulfonatronospira thiodismutans ASO3-1.</title>
        <authorList>
            <consortium name="US DOE Joint Genome Institute (JGI-PGF)"/>
            <person name="Lucas S."/>
            <person name="Copeland A."/>
            <person name="Lapidus A."/>
            <person name="Cheng J.-F."/>
            <person name="Bruce D."/>
            <person name="Goodwin L."/>
            <person name="Pitluck S."/>
            <person name="Chertkov O."/>
            <person name="Brettin T."/>
            <person name="Detter J.C."/>
            <person name="Han C."/>
            <person name="Land M.L."/>
            <person name="Hauser L."/>
            <person name="Kyrpides N."/>
            <person name="Mikhailova N."/>
            <person name="Muyzer G."/>
            <person name="Woyke T."/>
        </authorList>
    </citation>
    <scope>NUCLEOTIDE SEQUENCE [LARGE SCALE GENOMIC DNA]</scope>
    <source>
        <strain evidence="14">ASO3-1</strain>
    </source>
</reference>
<dbReference type="PANTHER" id="PTHR21012">
    <property type="entry name" value="ASPARTATE 1-DECARBOXYLASE"/>
    <property type="match status" value="1"/>
</dbReference>
<evidence type="ECO:0000256" key="6">
    <source>
        <dbReference type="ARBA" id="ARBA00023239"/>
    </source>
</evidence>
<keyword evidence="5 9" id="KW-0865">Zymogen</keyword>
<dbReference type="GO" id="GO:0004068">
    <property type="term" value="F:aspartate 1-decarboxylase activity"/>
    <property type="evidence" value="ECO:0007669"/>
    <property type="project" value="UniProtKB-UniRule"/>
</dbReference>
<dbReference type="SUPFAM" id="SSF50692">
    <property type="entry name" value="ADC-like"/>
    <property type="match status" value="1"/>
</dbReference>
<comment type="caution">
    <text evidence="14">The sequence shown here is derived from an EMBL/GenBank/DDBJ whole genome shotgun (WGS) entry which is preliminary data.</text>
</comment>
<comment type="similarity">
    <text evidence="9">Belongs to the PanD family.</text>
</comment>